<gene>
    <name evidence="1" type="ORF">BRCON_2022</name>
</gene>
<organism evidence="1 2">
    <name type="scientific">Sumerlaea chitinivorans</name>
    <dbReference type="NCBI Taxonomy" id="2250252"/>
    <lineage>
        <taxon>Bacteria</taxon>
        <taxon>Candidatus Sumerlaeota</taxon>
        <taxon>Candidatus Sumerlaeia</taxon>
        <taxon>Candidatus Sumerlaeales</taxon>
        <taxon>Candidatus Sumerlaeaceae</taxon>
        <taxon>Candidatus Sumerlaea</taxon>
    </lineage>
</organism>
<sequence length="45" mass="5179">MFSPIAWSEEQRDLVNLSGSWVARGGRVRLPRPIGKDPFRHWCAV</sequence>
<evidence type="ECO:0000313" key="1">
    <source>
        <dbReference type="EMBL" id="AXA36799.1"/>
    </source>
</evidence>
<dbReference type="Proteomes" id="UP000262583">
    <property type="component" value="Chromosome"/>
</dbReference>
<accession>A0A2Z4Y768</accession>
<dbReference type="KEGG" id="schv:BRCON_2022"/>
<reference evidence="1 2" key="1">
    <citation type="submission" date="2018-05" db="EMBL/GenBank/DDBJ databases">
        <title>A metagenomic window into the 2 km-deep terrestrial subsurface aquifer revealed taxonomically and functionally diverse microbial community comprising novel uncultured bacterial lineages.</title>
        <authorList>
            <person name="Kadnikov V.V."/>
            <person name="Mardanov A.V."/>
            <person name="Beletsky A.V."/>
            <person name="Banks D."/>
            <person name="Pimenov N.V."/>
            <person name="Frank Y.A."/>
            <person name="Karnachuk O.V."/>
            <person name="Ravin N.V."/>
        </authorList>
    </citation>
    <scope>NUCLEOTIDE SEQUENCE [LARGE SCALE GENOMIC DNA]</scope>
    <source>
        <strain evidence="1">BY</strain>
    </source>
</reference>
<dbReference type="AlphaFoldDB" id="A0A2Z4Y768"/>
<name>A0A2Z4Y768_SUMC1</name>
<protein>
    <submittedName>
        <fullName evidence="1">Uncharacterized protein</fullName>
    </submittedName>
</protein>
<dbReference type="EMBL" id="CP030759">
    <property type="protein sequence ID" value="AXA36799.1"/>
    <property type="molecule type" value="Genomic_DNA"/>
</dbReference>
<proteinExistence type="predicted"/>
<evidence type="ECO:0000313" key="2">
    <source>
        <dbReference type="Proteomes" id="UP000262583"/>
    </source>
</evidence>